<evidence type="ECO:0000256" key="2">
    <source>
        <dbReference type="ARBA" id="ARBA00023002"/>
    </source>
</evidence>
<dbReference type="EMBL" id="BLAE01000036">
    <property type="protein sequence ID" value="GES12429.1"/>
    <property type="molecule type" value="Genomic_DNA"/>
</dbReference>
<dbReference type="PRINTS" id="PR00081">
    <property type="entry name" value="GDHRDH"/>
</dbReference>
<dbReference type="InterPro" id="IPR002347">
    <property type="entry name" value="SDR_fam"/>
</dbReference>
<dbReference type="InterPro" id="IPR036291">
    <property type="entry name" value="NAD(P)-bd_dom_sf"/>
</dbReference>
<name>A0A5M3WWW5_9ACTN</name>
<dbReference type="PANTHER" id="PTHR43639">
    <property type="entry name" value="OXIDOREDUCTASE, SHORT-CHAIN DEHYDROGENASE/REDUCTASE FAMILY (AFU_ORTHOLOGUE AFUA_5G02870)"/>
    <property type="match status" value="1"/>
</dbReference>
<comment type="similarity">
    <text evidence="1">Belongs to the short-chain dehydrogenases/reductases (SDR) family.</text>
</comment>
<dbReference type="OrthoDB" id="286404at2"/>
<dbReference type="SUPFAM" id="SSF51735">
    <property type="entry name" value="NAD(P)-binding Rossmann-fold domains"/>
    <property type="match status" value="1"/>
</dbReference>
<accession>A0A5M3WWW5</accession>
<comment type="caution">
    <text evidence="3">The sequence shown here is derived from an EMBL/GenBank/DDBJ whole genome shotgun (WGS) entry which is preliminary data.</text>
</comment>
<dbReference type="FunFam" id="3.40.50.720:FF:000084">
    <property type="entry name" value="Short-chain dehydrogenase reductase"/>
    <property type="match status" value="1"/>
</dbReference>
<organism evidence="3 4">
    <name type="scientific">Acrocarpospora macrocephala</name>
    <dbReference type="NCBI Taxonomy" id="150177"/>
    <lineage>
        <taxon>Bacteria</taxon>
        <taxon>Bacillati</taxon>
        <taxon>Actinomycetota</taxon>
        <taxon>Actinomycetes</taxon>
        <taxon>Streptosporangiales</taxon>
        <taxon>Streptosporangiaceae</taxon>
        <taxon>Acrocarpospora</taxon>
    </lineage>
</organism>
<proteinExistence type="inferred from homology"/>
<dbReference type="PANTHER" id="PTHR43639:SF1">
    <property type="entry name" value="SHORT-CHAIN DEHYDROGENASE_REDUCTASE FAMILY PROTEIN"/>
    <property type="match status" value="1"/>
</dbReference>
<sequence length="284" mass="30318">MSIPRVSVSEWGTVDSDVQWDMDALRPEKIFSLTGKVALVTGSGGGVGGWLAAGLAAAGARIVLSDLTKERCEGISRLLSDNDVDHTVVPADLRETTAPQQIVAQAVEHFGRLDVVVNAAAINERRPISEVNTDLWERIGSVNLRAAYFLAREAMLTMRGSGGGSIINITSINSEVGLEHVSIYGAHKAALAQVTKTMCVEWAKYNIRVNCLAPGFLMTSLSRPLWDDEDRANWILDRCPMGRPGAPSELIGACLLLASQAGSFISGVSIFADGGLLAGSPWTR</sequence>
<dbReference type="Proteomes" id="UP000331127">
    <property type="component" value="Unassembled WGS sequence"/>
</dbReference>
<gene>
    <name evidence="3" type="ORF">Amac_060260</name>
</gene>
<reference evidence="3 4" key="1">
    <citation type="submission" date="2019-10" db="EMBL/GenBank/DDBJ databases">
        <title>Whole genome shotgun sequence of Acrocarpospora macrocephala NBRC 16266.</title>
        <authorList>
            <person name="Ichikawa N."/>
            <person name="Kimura A."/>
            <person name="Kitahashi Y."/>
            <person name="Komaki H."/>
            <person name="Oguchi A."/>
        </authorList>
    </citation>
    <scope>NUCLEOTIDE SEQUENCE [LARGE SCALE GENOMIC DNA]</scope>
    <source>
        <strain evidence="3 4">NBRC 16266</strain>
    </source>
</reference>
<evidence type="ECO:0000256" key="1">
    <source>
        <dbReference type="ARBA" id="ARBA00006484"/>
    </source>
</evidence>
<dbReference type="GO" id="GO:0016491">
    <property type="term" value="F:oxidoreductase activity"/>
    <property type="evidence" value="ECO:0007669"/>
    <property type="project" value="UniProtKB-KW"/>
</dbReference>
<keyword evidence="4" id="KW-1185">Reference proteome</keyword>
<dbReference type="PRINTS" id="PR00080">
    <property type="entry name" value="SDRFAMILY"/>
</dbReference>
<keyword evidence="2" id="KW-0560">Oxidoreductase</keyword>
<dbReference type="Pfam" id="PF13561">
    <property type="entry name" value="adh_short_C2"/>
    <property type="match status" value="1"/>
</dbReference>
<dbReference type="AlphaFoldDB" id="A0A5M3WWW5"/>
<evidence type="ECO:0000313" key="4">
    <source>
        <dbReference type="Proteomes" id="UP000331127"/>
    </source>
</evidence>
<evidence type="ECO:0000313" key="3">
    <source>
        <dbReference type="EMBL" id="GES12429.1"/>
    </source>
</evidence>
<protein>
    <submittedName>
        <fullName evidence="3">2-deoxy-D-gluconate 3-dehydrogenase</fullName>
    </submittedName>
</protein>
<dbReference type="Gene3D" id="3.40.50.720">
    <property type="entry name" value="NAD(P)-binding Rossmann-like Domain"/>
    <property type="match status" value="1"/>
</dbReference>